<dbReference type="EMBL" id="MPUK01000010">
    <property type="protein sequence ID" value="ONH65595.1"/>
    <property type="molecule type" value="Genomic_DNA"/>
</dbReference>
<sequence>MHADKIRRFRRYLEFINVNAVRAGGEDSDDADEFYNDELFSKRHETRYVQRPFAFGPKEDIEIEEGAKMAYDIYDVHRAQKLKILVQDEGHTIQPALRYDDALEMTKMDKILLRDITTVRYKNNICECYGRFMFLGCMSKILILKDEAAVEYLDTKPSFTTGVHREASTWPYFPHTINQIRVTKFEGRDVLNVCIDDGRYRMYDLTNVETGIDLPLIMELTMTSSVWGVDTRGSFVALSDNSQKVTLFHFSDEGVRFGDSLQLIHNIPDLEIVKVGSKTVHLVCTAISGELVILVFNTTLQTLEPCYYSSTSPLKLSLRELLSQTSPPARFSSKIEHRTQLEEPGWTVNYVNSSSFMEVNDPSYLGGRDKISTLDILQRSRILGLMPNHLVSSDLGGAAWYEAIHLKTHYDDEPRIMNRLNSFTDKCARIKKSYFNVDEAENGDFGLTDFQNDFIVVTTASKVGLYRAHRLICNADTGDMFEFGLIEELEFSNRMSIVKVVPELSAVITVSQAGYFTVFRLVKHRGLHSLREEYVFPSNFHDESFDISMDAILGLGVRKVDDQTFWLYFAYTDGSISKFELKENDYTGLDFALL</sequence>
<dbReference type="OMA" id="CHNNTST"/>
<reference evidence="2" key="1">
    <citation type="journal article" date="2017" name="Genome Announc.">
        <title>Genome sequences of Cyberlindnera fabianii 65, Pichia kudriavzevii 129, and Saccharomyces cerevisiae 131 isolated from fermented masau fruits in Zimbabwe.</title>
        <authorList>
            <person name="van Rijswijck I.M.H."/>
            <person name="Derks M.F.L."/>
            <person name="Abee T."/>
            <person name="de Ridder D."/>
            <person name="Smid E.J."/>
        </authorList>
    </citation>
    <scope>NUCLEOTIDE SEQUENCE [LARGE SCALE GENOMIC DNA]</scope>
    <source>
        <strain evidence="2">65</strain>
    </source>
</reference>
<dbReference type="Proteomes" id="UP000189513">
    <property type="component" value="Unassembled WGS sequence"/>
</dbReference>
<keyword evidence="2" id="KW-1185">Reference proteome</keyword>
<name>A0A1V2L1Y2_CYBFA</name>
<dbReference type="STRING" id="36022.A0A1V2L1Y2"/>
<accession>A0A1V2L1Y2</accession>
<protein>
    <submittedName>
        <fullName evidence="1">Protein CRT10</fullName>
    </submittedName>
</protein>
<proteinExistence type="predicted"/>
<dbReference type="VEuPathDB" id="FungiDB:BON22_4565"/>
<evidence type="ECO:0000313" key="1">
    <source>
        <dbReference type="EMBL" id="ONH65595.1"/>
    </source>
</evidence>
<dbReference type="AlphaFoldDB" id="A0A1V2L1Y2"/>
<gene>
    <name evidence="1" type="ORF">BON22_4565</name>
</gene>
<dbReference type="InterPro" id="IPR014839">
    <property type="entry name" value="Crt10"/>
</dbReference>
<dbReference type="Pfam" id="PF08728">
    <property type="entry name" value="CRT10"/>
    <property type="match status" value="2"/>
</dbReference>
<evidence type="ECO:0000313" key="2">
    <source>
        <dbReference type="Proteomes" id="UP000189513"/>
    </source>
</evidence>
<organism evidence="1 2">
    <name type="scientific">Cyberlindnera fabianii</name>
    <name type="common">Yeast</name>
    <name type="synonym">Hansenula fabianii</name>
    <dbReference type="NCBI Taxonomy" id="36022"/>
    <lineage>
        <taxon>Eukaryota</taxon>
        <taxon>Fungi</taxon>
        <taxon>Dikarya</taxon>
        <taxon>Ascomycota</taxon>
        <taxon>Saccharomycotina</taxon>
        <taxon>Saccharomycetes</taxon>
        <taxon>Phaffomycetales</taxon>
        <taxon>Phaffomycetaceae</taxon>
        <taxon>Cyberlindnera</taxon>
    </lineage>
</organism>
<comment type="caution">
    <text evidence="1">The sequence shown here is derived from an EMBL/GenBank/DDBJ whole genome shotgun (WGS) entry which is preliminary data.</text>
</comment>